<dbReference type="Proteomes" id="UP000249363">
    <property type="component" value="Unassembled WGS sequence"/>
</dbReference>
<gene>
    <name evidence="3" type="ORF">BHQ10_006958</name>
</gene>
<dbReference type="GO" id="GO:0046872">
    <property type="term" value="F:metal ion binding"/>
    <property type="evidence" value="ECO:0007669"/>
    <property type="project" value="UniProtKB-KW"/>
</dbReference>
<feature type="domain" description="VOC" evidence="2">
    <location>
        <begin position="215"/>
        <end position="344"/>
    </location>
</feature>
<proteinExistence type="predicted"/>
<evidence type="ECO:0000256" key="1">
    <source>
        <dbReference type="ARBA" id="ARBA00022723"/>
    </source>
</evidence>
<dbReference type="GO" id="GO:0004493">
    <property type="term" value="F:methylmalonyl-CoA epimerase activity"/>
    <property type="evidence" value="ECO:0007669"/>
    <property type="project" value="TreeGrafter"/>
</dbReference>
<evidence type="ECO:0000313" key="3">
    <source>
        <dbReference type="EMBL" id="RAO70946.1"/>
    </source>
</evidence>
<accession>A0A364L571</accession>
<dbReference type="SUPFAM" id="SSF54593">
    <property type="entry name" value="Glyoxalase/Bleomycin resistance protein/Dihydroxybiphenyl dioxygenase"/>
    <property type="match status" value="1"/>
</dbReference>
<dbReference type="InterPro" id="IPR051785">
    <property type="entry name" value="MMCE/EMCE_epimerase"/>
</dbReference>
<dbReference type="FunFam" id="3.10.180.10:FF:000039">
    <property type="entry name" value="Trihydroxytoluene oxygenase (AFU_orthologue AFUA_8G02470)"/>
    <property type="match status" value="1"/>
</dbReference>
<dbReference type="AlphaFoldDB" id="A0A364L571"/>
<dbReference type="STRING" id="1196081.A0A364L571"/>
<reference evidence="3 4" key="1">
    <citation type="journal article" date="2017" name="Biotechnol. Biofuels">
        <title>Differential beta-glucosidase expression as a function of carbon source availability in Talaromyces amestolkiae: a genomic and proteomic approach.</title>
        <authorList>
            <person name="de Eugenio L.I."/>
            <person name="Mendez-Liter J.A."/>
            <person name="Nieto-Dominguez M."/>
            <person name="Alonso L."/>
            <person name="Gil-Munoz J."/>
            <person name="Barriuso J."/>
            <person name="Prieto A."/>
            <person name="Martinez M.J."/>
        </authorList>
    </citation>
    <scope>NUCLEOTIDE SEQUENCE [LARGE SCALE GENOMIC DNA]</scope>
    <source>
        <strain evidence="3 4">CIB</strain>
    </source>
</reference>
<name>A0A364L571_TALAM</name>
<protein>
    <recommendedName>
        <fullName evidence="2">VOC domain-containing protein</fullName>
    </recommendedName>
</protein>
<dbReference type="OrthoDB" id="3360610at2759"/>
<dbReference type="GO" id="GO:0046491">
    <property type="term" value="P:L-methylmalonyl-CoA metabolic process"/>
    <property type="evidence" value="ECO:0007669"/>
    <property type="project" value="TreeGrafter"/>
</dbReference>
<comment type="caution">
    <text evidence="3">The sequence shown here is derived from an EMBL/GenBank/DDBJ whole genome shotgun (WGS) entry which is preliminary data.</text>
</comment>
<keyword evidence="4" id="KW-1185">Reference proteome</keyword>
<dbReference type="RefSeq" id="XP_040735462.1">
    <property type="nucleotide sequence ID" value="XM_040879600.1"/>
</dbReference>
<dbReference type="InterPro" id="IPR029068">
    <property type="entry name" value="Glyas_Bleomycin-R_OHBP_Dase"/>
</dbReference>
<dbReference type="Gene3D" id="3.10.180.10">
    <property type="entry name" value="2,3-Dihydroxybiphenyl 1,2-Dioxygenase, domain 1"/>
    <property type="match status" value="2"/>
</dbReference>
<dbReference type="GO" id="GO:0005739">
    <property type="term" value="C:mitochondrion"/>
    <property type="evidence" value="ECO:0007669"/>
    <property type="project" value="TreeGrafter"/>
</dbReference>
<dbReference type="EMBL" id="MIKG01000013">
    <property type="protein sequence ID" value="RAO70946.1"/>
    <property type="molecule type" value="Genomic_DNA"/>
</dbReference>
<dbReference type="PANTHER" id="PTHR43048:SF3">
    <property type="entry name" value="METHYLMALONYL-COA EPIMERASE, MITOCHONDRIAL"/>
    <property type="match status" value="1"/>
</dbReference>
<organism evidence="3 4">
    <name type="scientific">Talaromyces amestolkiae</name>
    <dbReference type="NCBI Taxonomy" id="1196081"/>
    <lineage>
        <taxon>Eukaryota</taxon>
        <taxon>Fungi</taxon>
        <taxon>Dikarya</taxon>
        <taxon>Ascomycota</taxon>
        <taxon>Pezizomycotina</taxon>
        <taxon>Eurotiomycetes</taxon>
        <taxon>Eurotiomycetidae</taxon>
        <taxon>Eurotiales</taxon>
        <taxon>Trichocomaceae</taxon>
        <taxon>Talaromyces</taxon>
        <taxon>Talaromyces sect. Talaromyces</taxon>
    </lineage>
</organism>
<evidence type="ECO:0000313" key="4">
    <source>
        <dbReference type="Proteomes" id="UP000249363"/>
    </source>
</evidence>
<keyword evidence="1" id="KW-0479">Metal-binding</keyword>
<dbReference type="GeneID" id="63796174"/>
<sequence>MNTLPLSLVSRSSGLMNAKYYRMSFVVDLVARLPRAAQEWLVPATSIPDVHNNLCKVQLSRIGHVYFEHANLRNFEKFAADFGFFEEKRLGNTIYYRGYGRDPYVYVASQSEKGRSRFLGAAFVARDEENFSKASKIPGAVVKDLSHAPGGGQLVTIPRPDGTFMHVVYGQKERKVALEPPSKIIESQGPFNEPFKKGRLGIFQRFKSAPALVHKLGHFGYVSVRFEEELDFYTSNFNFVHSDILTHDKFGWVDFMTFMHLDLGEEYSDHHSFFMSMAPPGTKNTYCHHTSYEVSDIDTQLMGHRWLEEKKWKPVWGVGRHVLGSQIFDYWLDSSGFKMEHYADGDLVNTEYKNRRSVAGPMAIWGPEMPGDFANNKAV</sequence>
<evidence type="ECO:0000259" key="2">
    <source>
        <dbReference type="PROSITE" id="PS51819"/>
    </source>
</evidence>
<dbReference type="PANTHER" id="PTHR43048">
    <property type="entry name" value="METHYLMALONYL-COA EPIMERASE"/>
    <property type="match status" value="1"/>
</dbReference>
<dbReference type="CDD" id="cd07267">
    <property type="entry name" value="THT_Oxygenase_N"/>
    <property type="match status" value="1"/>
</dbReference>
<dbReference type="PROSITE" id="PS51819">
    <property type="entry name" value="VOC"/>
    <property type="match status" value="1"/>
</dbReference>
<dbReference type="InterPro" id="IPR037523">
    <property type="entry name" value="VOC_core"/>
</dbReference>